<dbReference type="PANTHER" id="PTHR45865:SF1">
    <property type="entry name" value="E3 UBIQUITIN-PROTEIN LIGASE SHPRH"/>
    <property type="match status" value="1"/>
</dbReference>
<evidence type="ECO:0000259" key="6">
    <source>
        <dbReference type="PROSITE" id="PS51194"/>
    </source>
</evidence>
<dbReference type="InterPro" id="IPR014001">
    <property type="entry name" value="Helicase_ATP-bd"/>
</dbReference>
<keyword evidence="2" id="KW-0378">Hydrolase</keyword>
<comment type="caution">
    <text evidence="7">The sequence shown here is derived from an EMBL/GenBank/DDBJ whole genome shotgun (WGS) entry which is preliminary data.</text>
</comment>
<organism evidence="7 8">
    <name type="scientific">Oleoguttula mirabilis</name>
    <dbReference type="NCBI Taxonomy" id="1507867"/>
    <lineage>
        <taxon>Eukaryota</taxon>
        <taxon>Fungi</taxon>
        <taxon>Dikarya</taxon>
        <taxon>Ascomycota</taxon>
        <taxon>Pezizomycotina</taxon>
        <taxon>Dothideomycetes</taxon>
        <taxon>Dothideomycetidae</taxon>
        <taxon>Mycosphaerellales</taxon>
        <taxon>Teratosphaeriaceae</taxon>
        <taxon>Oleoguttula</taxon>
    </lineage>
</organism>
<feature type="compositionally biased region" description="Polar residues" evidence="4">
    <location>
        <begin position="1382"/>
        <end position="1397"/>
    </location>
</feature>
<dbReference type="Gene3D" id="3.40.50.10810">
    <property type="entry name" value="Tandem AAA-ATPase domain"/>
    <property type="match status" value="1"/>
</dbReference>
<dbReference type="InterPro" id="IPR049730">
    <property type="entry name" value="SNF2/RAD54-like_C"/>
</dbReference>
<feature type="domain" description="Helicase C-terminal" evidence="6">
    <location>
        <begin position="1245"/>
        <end position="1404"/>
    </location>
</feature>
<sequence>MAPIDEYAVVTVLTTQVKAHDEKSILVEAGGFAPMRWFLTHAADSAPHDDVKRPRKRRKLKHDDQPTHLPSPPSVTRSDGEIPIHRVTIDLHFPATLGTRQASEEAIRDDVDLQDAVETLVMPYGIDEGSGGTMRFTKPEKQSAILMIDTSRIPKSVLDALRQIALPGQLSEAYAGRRDKTNPATILRCSLRQSVGQLCTVVRLEASVSWRSGSSAFPARLPTGRANYDYEFLSQAYPDQARAAVDHTQPWTPQDFYDCVHVPDKSIDAGRLPDNILESELYPFQKRAVNWMLEREGVERRDDQTRRIPKPERRSPLSFYEPVADLDGQSCYVNYLQGIISREKPVEDDGLPGGFGLLAEEMGLGKTVEVLALVAVNTRPEFGPGKVRDVFTGTAVIPSKATLIITPPSILQQWRSELNRHAPALRVYQYNGIPGSGKESKADADLVRDLSTSYDVVLATYPTLGRELHFAENPPERNMRHARKFDRRRSPLVQIQWWRVCLDEAQMVESGVTAAARVACRLPRVHSWAVTGTPLRKNVSDLHGLLIFLRYQPFSSDAKLWSHLITNHRHLFRRIFGEIALRHTKAHPDVRDELHLPPQKRVVLTVPFSTVEQQHYATLLTEMCNDVGLNSDGSPKDEAWDPQDARTIETMRMWLVRLRQTCLHPQVGGHNRKALGRGQGPLRTVAEVLQVMIEQNETSTRAEERAVLDAQLSRAHIVGNNGTDIHRSEKALEVYENAMNTSVALVQEARGRLASAKAALAAKGESAEEDEDTSSGRLKANLRTALQLQHVCTFFAATAYYQIKTNEDLVEPDSAKFKNFEELETTLYERAKLLRQEILKNTSDKAEGQMRKISDLAKSGKLTHMPAIKDLAMVGIESRRIVEKSDELFDVIREQVQVIGQWRVKMAEYLRKPLVDEDENAETTGEEYEDSTKQQDELYVYFDAVKAVQADLNTFITGEDAPLIDHEVRMLVRDAKWFLDPDVEFNGVVHAPELLLKLLATRNHFRARKEQVGSVRSLVQEARILENSMQLGAGARSDYERSLVKGHLTALQKIFSDYSKTITGMEKELDLFRSVQNQRLEFYRQLQELSDAVAPYREELDEQLDEVALDAVMEKEAKFTKSLAQLKTKNRFLLHLRDDSGSQSAPRICVICQCSFENGVLTVCGHQFFCKRKLTMEDMHGITYKPKEFKAQEEVQSGFSSPGSQVSNSSSPTQQSSIYSDVDSKLMDEIKTINLPTSYGTKIDTLGRHLHWIREHDPGAKSIVFSQYREFLDVLGTALADFKIGYSRLGRAGAVEKFRHDPSVDCLLLDAKTDSSGLTLVNATHVFICEPLIQTAVELQAIARVHRIGQTRPTTVWMYLINDTVEEAIYDISRQRRLAHVQSRQQSRNGKSRSTTPGPLAENAIDAANSAELQSAPMSKLLVAGKGGGELVGNGDLWQCLFGKSQKARPSVELDPEVGKHLRAEAAVQRRVDAIAGASTG</sequence>
<dbReference type="PROSITE" id="PS51192">
    <property type="entry name" value="HELICASE_ATP_BIND_1"/>
    <property type="match status" value="1"/>
</dbReference>
<accession>A0AAV9JBD6</accession>
<proteinExistence type="predicted"/>
<dbReference type="Pfam" id="PF00271">
    <property type="entry name" value="Helicase_C"/>
    <property type="match status" value="1"/>
</dbReference>
<protein>
    <submittedName>
        <fullName evidence="7">Uncharacterized protein</fullName>
    </submittedName>
</protein>
<evidence type="ECO:0000313" key="8">
    <source>
        <dbReference type="Proteomes" id="UP001324427"/>
    </source>
</evidence>
<reference evidence="7 8" key="1">
    <citation type="submission" date="2021-11" db="EMBL/GenBank/DDBJ databases">
        <title>Black yeast isolated from Biological Soil Crust.</title>
        <authorList>
            <person name="Kurbessoian T."/>
        </authorList>
    </citation>
    <scope>NUCLEOTIDE SEQUENCE [LARGE SCALE GENOMIC DNA]</scope>
    <source>
        <strain evidence="7 8">CCFEE 5522</strain>
    </source>
</reference>
<dbReference type="SUPFAM" id="SSF52540">
    <property type="entry name" value="P-loop containing nucleoside triphosphate hydrolases"/>
    <property type="match status" value="2"/>
</dbReference>
<dbReference type="GO" id="GO:0016787">
    <property type="term" value="F:hydrolase activity"/>
    <property type="evidence" value="ECO:0007669"/>
    <property type="project" value="UniProtKB-KW"/>
</dbReference>
<dbReference type="Pfam" id="PF26021">
    <property type="entry name" value="Ferritin_C144_05"/>
    <property type="match status" value="1"/>
</dbReference>
<name>A0AAV9JBD6_9PEZI</name>
<feature type="domain" description="Helicase ATP-binding" evidence="5">
    <location>
        <begin position="347"/>
        <end position="552"/>
    </location>
</feature>
<dbReference type="PROSITE" id="PS51194">
    <property type="entry name" value="HELICASE_CTER"/>
    <property type="match status" value="1"/>
</dbReference>
<evidence type="ECO:0000256" key="4">
    <source>
        <dbReference type="SAM" id="MobiDB-lite"/>
    </source>
</evidence>
<dbReference type="PANTHER" id="PTHR45865">
    <property type="entry name" value="E3 UBIQUITIN-PROTEIN LIGASE SHPRH FAMILY MEMBER"/>
    <property type="match status" value="1"/>
</dbReference>
<evidence type="ECO:0000256" key="3">
    <source>
        <dbReference type="ARBA" id="ARBA00022840"/>
    </source>
</evidence>
<dbReference type="Pfam" id="PF00176">
    <property type="entry name" value="SNF2-rel_dom"/>
    <property type="match status" value="1"/>
</dbReference>
<evidence type="ECO:0000256" key="1">
    <source>
        <dbReference type="ARBA" id="ARBA00022741"/>
    </source>
</evidence>
<dbReference type="InterPro" id="IPR052583">
    <property type="entry name" value="ATP-helicase/E3_Ub-Ligase"/>
</dbReference>
<dbReference type="InterPro" id="IPR027417">
    <property type="entry name" value="P-loop_NTPase"/>
</dbReference>
<dbReference type="SMART" id="SM00487">
    <property type="entry name" value="DEXDc"/>
    <property type="match status" value="1"/>
</dbReference>
<dbReference type="CDD" id="cd18793">
    <property type="entry name" value="SF2_C_SNF"/>
    <property type="match status" value="1"/>
</dbReference>
<keyword evidence="1" id="KW-0547">Nucleotide-binding</keyword>
<dbReference type="InterPro" id="IPR038718">
    <property type="entry name" value="SNF2-like_sf"/>
</dbReference>
<dbReference type="InterPro" id="IPR001650">
    <property type="entry name" value="Helicase_C-like"/>
</dbReference>
<feature type="region of interest" description="Disordered" evidence="4">
    <location>
        <begin position="1380"/>
        <end position="1401"/>
    </location>
</feature>
<dbReference type="InterPro" id="IPR000330">
    <property type="entry name" value="SNF2_N"/>
</dbReference>
<dbReference type="Gene3D" id="3.40.50.300">
    <property type="entry name" value="P-loop containing nucleotide triphosphate hydrolases"/>
    <property type="match status" value="1"/>
</dbReference>
<feature type="compositionally biased region" description="Low complexity" evidence="4">
    <location>
        <begin position="1196"/>
        <end position="1218"/>
    </location>
</feature>
<keyword evidence="8" id="KW-1185">Reference proteome</keyword>
<evidence type="ECO:0000256" key="2">
    <source>
        <dbReference type="ARBA" id="ARBA00022801"/>
    </source>
</evidence>
<feature type="region of interest" description="Disordered" evidence="4">
    <location>
        <begin position="46"/>
        <end position="79"/>
    </location>
</feature>
<dbReference type="GO" id="GO:0006974">
    <property type="term" value="P:DNA damage response"/>
    <property type="evidence" value="ECO:0007669"/>
    <property type="project" value="TreeGrafter"/>
</dbReference>
<evidence type="ECO:0000313" key="7">
    <source>
        <dbReference type="EMBL" id="KAK4542120.1"/>
    </source>
</evidence>
<gene>
    <name evidence="7" type="ORF">LTR36_007151</name>
</gene>
<dbReference type="GO" id="GO:0061630">
    <property type="term" value="F:ubiquitin protein ligase activity"/>
    <property type="evidence" value="ECO:0007669"/>
    <property type="project" value="TreeGrafter"/>
</dbReference>
<evidence type="ECO:0000259" key="5">
    <source>
        <dbReference type="PROSITE" id="PS51192"/>
    </source>
</evidence>
<dbReference type="CDD" id="cd18070">
    <property type="entry name" value="DEXQc_SHPRH"/>
    <property type="match status" value="1"/>
</dbReference>
<dbReference type="GO" id="GO:0005634">
    <property type="term" value="C:nucleus"/>
    <property type="evidence" value="ECO:0007669"/>
    <property type="project" value="TreeGrafter"/>
</dbReference>
<dbReference type="CDD" id="cd16449">
    <property type="entry name" value="RING-HC"/>
    <property type="match status" value="1"/>
</dbReference>
<dbReference type="Proteomes" id="UP001324427">
    <property type="component" value="Unassembled WGS sequence"/>
</dbReference>
<dbReference type="InterPro" id="IPR059033">
    <property type="entry name" value="C144_05_dom"/>
</dbReference>
<dbReference type="GO" id="GO:0005524">
    <property type="term" value="F:ATP binding"/>
    <property type="evidence" value="ECO:0007669"/>
    <property type="project" value="InterPro"/>
</dbReference>
<dbReference type="GO" id="GO:0000209">
    <property type="term" value="P:protein polyubiquitination"/>
    <property type="evidence" value="ECO:0007669"/>
    <property type="project" value="TreeGrafter"/>
</dbReference>
<feature type="region of interest" description="Disordered" evidence="4">
    <location>
        <begin position="1195"/>
        <end position="1218"/>
    </location>
</feature>
<dbReference type="EMBL" id="JAVFHQ010000045">
    <property type="protein sequence ID" value="KAK4542120.1"/>
    <property type="molecule type" value="Genomic_DNA"/>
</dbReference>
<keyword evidence="3" id="KW-0067">ATP-binding</keyword>